<accession>A0A9C7GD73</accession>
<comment type="caution">
    <text evidence="2">The sequence shown here is derived from an EMBL/GenBank/DDBJ whole genome shotgun (WGS) entry which is preliminary data.</text>
</comment>
<dbReference type="EMBL" id="CAKJTG010000036">
    <property type="protein sequence ID" value="CAG9610431.1"/>
    <property type="molecule type" value="Genomic_DNA"/>
</dbReference>
<keyword evidence="1" id="KW-1133">Transmembrane helix</keyword>
<feature type="transmembrane region" description="Helical" evidence="1">
    <location>
        <begin position="154"/>
        <end position="175"/>
    </location>
</feature>
<proteinExistence type="predicted"/>
<feature type="transmembrane region" description="Helical" evidence="1">
    <location>
        <begin position="248"/>
        <end position="266"/>
    </location>
</feature>
<evidence type="ECO:0008006" key="4">
    <source>
        <dbReference type="Google" id="ProtNLM"/>
    </source>
</evidence>
<organism evidence="2 3">
    <name type="scientific">Pseudoneobacillus rhizosphaerae</name>
    <dbReference type="NCBI Taxonomy" id="2880968"/>
    <lineage>
        <taxon>Bacteria</taxon>
        <taxon>Bacillati</taxon>
        <taxon>Bacillota</taxon>
        <taxon>Bacilli</taxon>
        <taxon>Bacillales</taxon>
        <taxon>Bacillaceae</taxon>
        <taxon>Pseudoneobacillus</taxon>
    </lineage>
</organism>
<feature type="transmembrane region" description="Helical" evidence="1">
    <location>
        <begin position="220"/>
        <end position="242"/>
    </location>
</feature>
<gene>
    <name evidence="2" type="ORF">NEOCIP111885_04205</name>
</gene>
<name>A0A9C7GD73_9BACI</name>
<protein>
    <recommendedName>
        <fullName evidence="4">ABC transporter permease</fullName>
    </recommendedName>
</protein>
<dbReference type="RefSeq" id="WP_230498797.1">
    <property type="nucleotide sequence ID" value="NZ_CAKJTG010000036.1"/>
</dbReference>
<dbReference type="AlphaFoldDB" id="A0A9C7GD73"/>
<evidence type="ECO:0000256" key="1">
    <source>
        <dbReference type="SAM" id="Phobius"/>
    </source>
</evidence>
<feature type="transmembrane region" description="Helical" evidence="1">
    <location>
        <begin position="23"/>
        <end position="45"/>
    </location>
</feature>
<feature type="transmembrane region" description="Helical" evidence="1">
    <location>
        <begin position="89"/>
        <end position="109"/>
    </location>
</feature>
<reference evidence="2" key="1">
    <citation type="submission" date="2021-10" db="EMBL/GenBank/DDBJ databases">
        <authorList>
            <person name="Criscuolo A."/>
        </authorList>
    </citation>
    <scope>NUCLEOTIDE SEQUENCE</scope>
    <source>
        <strain evidence="2">CIP111885</strain>
    </source>
</reference>
<dbReference type="GO" id="GO:0005886">
    <property type="term" value="C:plasma membrane"/>
    <property type="evidence" value="ECO:0007669"/>
    <property type="project" value="UniProtKB-SubCell"/>
</dbReference>
<evidence type="ECO:0000313" key="2">
    <source>
        <dbReference type="EMBL" id="CAG9610431.1"/>
    </source>
</evidence>
<dbReference type="GO" id="GO:0140359">
    <property type="term" value="F:ABC-type transporter activity"/>
    <property type="evidence" value="ECO:0007669"/>
    <property type="project" value="InterPro"/>
</dbReference>
<keyword evidence="1" id="KW-0472">Membrane</keyword>
<keyword evidence="3" id="KW-1185">Reference proteome</keyword>
<evidence type="ECO:0000313" key="3">
    <source>
        <dbReference type="Proteomes" id="UP000789845"/>
    </source>
</evidence>
<dbReference type="Pfam" id="PF12679">
    <property type="entry name" value="ABC2_membrane_2"/>
    <property type="match status" value="1"/>
</dbReference>
<keyword evidence="1" id="KW-0812">Transmembrane</keyword>
<sequence>MNKEVVKALVHKDLKSTFTSKKVWVPMVIVSVVICTLLPLVFAYIGTQTELLSKDSGDTKQIVDTFINQFPESETKEKVLSLPNMGLQFLYLFCSFMIAPFFLLVSIINSMVTASNSFAGEKERKTLESLLFAPIAVKDLFLGKVLASFIPTMLMTYSVFILDVILVNLLTYSIFQELLFLSPTWLVLMFWVVPILVLFNILVNVFISAKVKTFQEAQQFAGILLLPIIGLFVGQISGLFFINPLLLFILGLVLLIGNFILLKFMAKFNQRNALFESQIH</sequence>
<feature type="transmembrane region" description="Helical" evidence="1">
    <location>
        <begin position="187"/>
        <end position="208"/>
    </location>
</feature>
<dbReference type="Proteomes" id="UP000789845">
    <property type="component" value="Unassembled WGS sequence"/>
</dbReference>